<name>A0ACB9G005_9ASTR</name>
<keyword evidence="2" id="KW-1185">Reference proteome</keyword>
<protein>
    <submittedName>
        <fullName evidence="1">Uncharacterized protein</fullName>
    </submittedName>
</protein>
<accession>A0ACB9G005</accession>
<organism evidence="1 2">
    <name type="scientific">Smallanthus sonchifolius</name>
    <dbReference type="NCBI Taxonomy" id="185202"/>
    <lineage>
        <taxon>Eukaryota</taxon>
        <taxon>Viridiplantae</taxon>
        <taxon>Streptophyta</taxon>
        <taxon>Embryophyta</taxon>
        <taxon>Tracheophyta</taxon>
        <taxon>Spermatophyta</taxon>
        <taxon>Magnoliopsida</taxon>
        <taxon>eudicotyledons</taxon>
        <taxon>Gunneridae</taxon>
        <taxon>Pentapetalae</taxon>
        <taxon>asterids</taxon>
        <taxon>campanulids</taxon>
        <taxon>Asterales</taxon>
        <taxon>Asteraceae</taxon>
        <taxon>Asteroideae</taxon>
        <taxon>Heliantheae alliance</taxon>
        <taxon>Millerieae</taxon>
        <taxon>Smallanthus</taxon>
    </lineage>
</organism>
<evidence type="ECO:0000313" key="1">
    <source>
        <dbReference type="EMBL" id="KAI3776390.1"/>
    </source>
</evidence>
<sequence>MYFYARMLRHAPSAVALPLHGMLTHEEQYRVYLKYPDKRKVIFSTNLAETSLAIPGIKYVVDSGMVKENRFELGIGMNVLRVCKVSQSSANQRAGFLLLEFITSRSLISLTPPCNASIESALKNLTQLGAVVLEHGVHKLSVVKETTRLLEKYTKARDHVKRKIDDALSHFGANERLQSIKSKWNSTFSEQLFIDDNDDTDAGYNTLINSPPLAGNVADELRLKPQDSVTDEEEIAVENSEVVIVTLVITRRVLKSSISTNWWGDLVMENGYEAENSGKMVLLLDILTLCSDVGDKALVFNQSLPTLDLTEHHISKLPRNGKSQKCWRRGKARTAL</sequence>
<reference evidence="2" key="1">
    <citation type="journal article" date="2022" name="Mol. Ecol. Resour.">
        <title>The genomes of chicory, endive, great burdock and yacon provide insights into Asteraceae palaeo-polyploidization history and plant inulin production.</title>
        <authorList>
            <person name="Fan W."/>
            <person name="Wang S."/>
            <person name="Wang H."/>
            <person name="Wang A."/>
            <person name="Jiang F."/>
            <person name="Liu H."/>
            <person name="Zhao H."/>
            <person name="Xu D."/>
            <person name="Zhang Y."/>
        </authorList>
    </citation>
    <scope>NUCLEOTIDE SEQUENCE [LARGE SCALE GENOMIC DNA]</scope>
    <source>
        <strain evidence="2">cv. Yunnan</strain>
    </source>
</reference>
<dbReference type="Proteomes" id="UP001056120">
    <property type="component" value="Linkage Group LG15"/>
</dbReference>
<proteinExistence type="predicted"/>
<dbReference type="EMBL" id="CM042032">
    <property type="protein sequence ID" value="KAI3776390.1"/>
    <property type="molecule type" value="Genomic_DNA"/>
</dbReference>
<evidence type="ECO:0000313" key="2">
    <source>
        <dbReference type="Proteomes" id="UP001056120"/>
    </source>
</evidence>
<gene>
    <name evidence="1" type="ORF">L1987_46170</name>
</gene>
<comment type="caution">
    <text evidence="1">The sequence shown here is derived from an EMBL/GenBank/DDBJ whole genome shotgun (WGS) entry which is preliminary data.</text>
</comment>
<reference evidence="1 2" key="2">
    <citation type="journal article" date="2022" name="Mol. Ecol. Resour.">
        <title>The genomes of chicory, endive, great burdock and yacon provide insights into Asteraceae paleo-polyploidization history and plant inulin production.</title>
        <authorList>
            <person name="Fan W."/>
            <person name="Wang S."/>
            <person name="Wang H."/>
            <person name="Wang A."/>
            <person name="Jiang F."/>
            <person name="Liu H."/>
            <person name="Zhao H."/>
            <person name="Xu D."/>
            <person name="Zhang Y."/>
        </authorList>
    </citation>
    <scope>NUCLEOTIDE SEQUENCE [LARGE SCALE GENOMIC DNA]</scope>
    <source>
        <strain evidence="2">cv. Yunnan</strain>
        <tissue evidence="1">Leaves</tissue>
    </source>
</reference>